<dbReference type="Proteomes" id="UP000000212">
    <property type="component" value="Chromosome"/>
</dbReference>
<reference evidence="7" key="1">
    <citation type="journal article" date="2013" name="Genome Announc.">
        <title>Complete Chromosome Sequence of Carnobacterium maltaromaticum LMA 28.</title>
        <authorList>
            <person name="Cailliez-Grimal C."/>
            <person name="Chaillou S."/>
            <person name="Anba-Mondoloni J."/>
            <person name="Loux V."/>
            <person name="Afzal M.I."/>
            <person name="Rahman A."/>
            <person name="Kergourlay G."/>
            <person name="Champomier-Verges M.C."/>
            <person name="Zagorec M."/>
            <person name="Dalgaard P."/>
            <person name="Leisner J.J."/>
            <person name="Prevost H."/>
            <person name="Revol-Junelles A.M."/>
            <person name="Borges F."/>
        </authorList>
    </citation>
    <scope>NUCLEOTIDE SEQUENCE</scope>
    <source>
        <strain evidence="7">LMA28</strain>
    </source>
</reference>
<evidence type="ECO:0000259" key="5">
    <source>
        <dbReference type="Pfam" id="PF00535"/>
    </source>
</evidence>
<organism evidence="6 7">
    <name type="scientific">Carnobacterium maltaromaticum LMA28</name>
    <dbReference type="NCBI Taxonomy" id="1234679"/>
    <lineage>
        <taxon>Bacteria</taxon>
        <taxon>Bacillati</taxon>
        <taxon>Bacillota</taxon>
        <taxon>Bacilli</taxon>
        <taxon>Lactobacillales</taxon>
        <taxon>Carnobacteriaceae</taxon>
        <taxon>Carnobacterium</taxon>
    </lineage>
</organism>
<dbReference type="InterPro" id="IPR029044">
    <property type="entry name" value="Nucleotide-diphossugar_trans"/>
</dbReference>
<protein>
    <submittedName>
        <fullName evidence="6">Glycosyl transferase 2 family protein</fullName>
    </submittedName>
</protein>
<keyword evidence="3" id="KW-0328">Glycosyltransferase</keyword>
<dbReference type="RefSeq" id="WP_015077221.1">
    <property type="nucleotide sequence ID" value="NC_019425.2"/>
</dbReference>
<dbReference type="EMBL" id="HE999757">
    <property type="protein sequence ID" value="CCO12175.2"/>
    <property type="molecule type" value="Genomic_DNA"/>
</dbReference>
<evidence type="ECO:0000256" key="4">
    <source>
        <dbReference type="ARBA" id="ARBA00022679"/>
    </source>
</evidence>
<dbReference type="KEGG" id="cml:BN424_2753"/>
<dbReference type="Pfam" id="PF00535">
    <property type="entry name" value="Glycos_transf_2"/>
    <property type="match status" value="1"/>
</dbReference>
<dbReference type="PANTHER" id="PTHR43179:SF12">
    <property type="entry name" value="GALACTOFURANOSYLTRANSFERASE GLFT2"/>
    <property type="match status" value="1"/>
</dbReference>
<accession>K8E5X3</accession>
<sequence length="295" mass="33351">MKELIEKVAFVILNYNNSQDTVECIESVQKIDYKNFEIILIDNDSTDDSGDILSSKFPEITLIQTGINLGYAGGNNVGIKKAIDSKADYICVLNNDVVVDTNFLTILIDSIKKNPDIGIIGPRICEYSQPTIIQSTGATINLNRGTLDIINGNCEESSIPFSLLDCDYIGGACMLFSKDLIANIGYIPEDYFLFYEETEWCLKAKKLGYRVVCNTESKVIHKGSASIGKVSGLAEYYLYRNRVYFIKKNASVKNKLIFYPYLILTTFYKVLLKKQNKKSIKFYLDGFCEKDSYRK</sequence>
<keyword evidence="7" id="KW-1185">Reference proteome</keyword>
<comment type="pathway">
    <text evidence="1">Cell wall biogenesis; cell wall polysaccharide biosynthesis.</text>
</comment>
<evidence type="ECO:0000313" key="7">
    <source>
        <dbReference type="Proteomes" id="UP000000212"/>
    </source>
</evidence>
<evidence type="ECO:0000256" key="2">
    <source>
        <dbReference type="ARBA" id="ARBA00006739"/>
    </source>
</evidence>
<dbReference type="STRING" id="1234679.BN424_2753"/>
<evidence type="ECO:0000256" key="1">
    <source>
        <dbReference type="ARBA" id="ARBA00004776"/>
    </source>
</evidence>
<gene>
    <name evidence="6" type="primary">wchS</name>
    <name evidence="6" type="ORF">BN424_2753</name>
</gene>
<comment type="similarity">
    <text evidence="2">Belongs to the glycosyltransferase 2 family.</text>
</comment>
<evidence type="ECO:0000313" key="6">
    <source>
        <dbReference type="EMBL" id="CCO12175.2"/>
    </source>
</evidence>
<feature type="domain" description="Glycosyltransferase 2-like" evidence="5">
    <location>
        <begin position="11"/>
        <end position="134"/>
    </location>
</feature>
<dbReference type="PANTHER" id="PTHR43179">
    <property type="entry name" value="RHAMNOSYLTRANSFERASE WBBL"/>
    <property type="match status" value="1"/>
</dbReference>
<dbReference type="InterPro" id="IPR001173">
    <property type="entry name" value="Glyco_trans_2-like"/>
</dbReference>
<evidence type="ECO:0000256" key="3">
    <source>
        <dbReference type="ARBA" id="ARBA00022676"/>
    </source>
</evidence>
<dbReference type="CDD" id="cd04186">
    <property type="entry name" value="GT_2_like_c"/>
    <property type="match status" value="1"/>
</dbReference>
<dbReference type="HOGENOM" id="CLU_023845_4_1_9"/>
<dbReference type="AlphaFoldDB" id="K8E5X3"/>
<dbReference type="SUPFAM" id="SSF53448">
    <property type="entry name" value="Nucleotide-diphospho-sugar transferases"/>
    <property type="match status" value="1"/>
</dbReference>
<keyword evidence="4 6" id="KW-0808">Transferase</keyword>
<dbReference type="eggNOG" id="COG1216">
    <property type="taxonomic scope" value="Bacteria"/>
</dbReference>
<proteinExistence type="inferred from homology"/>
<dbReference type="Gene3D" id="3.90.550.10">
    <property type="entry name" value="Spore Coat Polysaccharide Biosynthesis Protein SpsA, Chain A"/>
    <property type="match status" value="1"/>
</dbReference>
<name>K8E5X3_CARML</name>
<dbReference type="GO" id="GO:0016757">
    <property type="term" value="F:glycosyltransferase activity"/>
    <property type="evidence" value="ECO:0007669"/>
    <property type="project" value="UniProtKB-KW"/>
</dbReference>